<gene>
    <name evidence="1" type="primary">fur</name>
    <name evidence="2" type="ORF">ACERLL_06505</name>
</gene>
<name>A0ABV4TU05_9GAMM</name>
<reference evidence="2 3" key="1">
    <citation type="submission" date="2024-08" db="EMBL/GenBank/DDBJ databases">
        <title>Whole-genome sequencing of halo(alkali)philic microorganisms from hypersaline lakes.</title>
        <authorList>
            <person name="Sorokin D.Y."/>
            <person name="Merkel A.Y."/>
            <person name="Messina E."/>
            <person name="Yakimov M."/>
        </authorList>
    </citation>
    <scope>NUCLEOTIDE SEQUENCE [LARGE SCALE GENOMIC DNA]</scope>
    <source>
        <strain evidence="2 3">Cl-TMA</strain>
    </source>
</reference>
<dbReference type="Pfam" id="PF01475">
    <property type="entry name" value="FUR"/>
    <property type="match status" value="1"/>
</dbReference>
<keyword evidence="1" id="KW-0408">Iron</keyword>
<evidence type="ECO:0000313" key="2">
    <source>
        <dbReference type="EMBL" id="MFA9460477.1"/>
    </source>
</evidence>
<dbReference type="Gene3D" id="1.10.10.10">
    <property type="entry name" value="Winged helix-like DNA-binding domain superfamily/Winged helix DNA-binding domain"/>
    <property type="match status" value="1"/>
</dbReference>
<keyword evidence="1" id="KW-0479">Metal-binding</keyword>
<dbReference type="InterPro" id="IPR036390">
    <property type="entry name" value="WH_DNA-bd_sf"/>
</dbReference>
<comment type="subcellular location">
    <subcellularLocation>
        <location evidence="1">Cytoplasm</location>
    </subcellularLocation>
</comment>
<dbReference type="PANTHER" id="PTHR33202:SF7">
    <property type="entry name" value="FERRIC UPTAKE REGULATION PROTEIN"/>
    <property type="match status" value="1"/>
</dbReference>
<sequence>MHFHSKNDIAQALRDHRIQPTSQRVEIAHVLFEEGAEPGVDHHMSADEVLERVNADYHRVSKATVYNTLRLFEETGLVRAVVVSSNKVFFDANTEPHHHLYDEATGTLRDIPAEDIDTQQLFKKLPDGVSGNDLDIVVRVRGQEQDAETP</sequence>
<keyword evidence="1" id="KW-0804">Transcription</keyword>
<dbReference type="Proteomes" id="UP001575181">
    <property type="component" value="Unassembled WGS sequence"/>
</dbReference>
<keyword evidence="1" id="KW-0862">Zinc</keyword>
<keyword evidence="1" id="KW-0963">Cytoplasm</keyword>
<protein>
    <recommendedName>
        <fullName evidence="1">Ferric uptake regulation protein</fullName>
    </recommendedName>
</protein>
<dbReference type="InterPro" id="IPR036388">
    <property type="entry name" value="WH-like_DNA-bd_sf"/>
</dbReference>
<dbReference type="EMBL" id="JBGUAW010000004">
    <property type="protein sequence ID" value="MFA9460477.1"/>
    <property type="molecule type" value="Genomic_DNA"/>
</dbReference>
<proteinExistence type="inferred from homology"/>
<accession>A0ABV4TU05</accession>
<keyword evidence="1" id="KW-0238">DNA-binding</keyword>
<comment type="caution">
    <text evidence="2">The sequence shown here is derived from an EMBL/GenBank/DDBJ whole genome shotgun (WGS) entry which is preliminary data.</text>
</comment>
<dbReference type="CDD" id="cd07153">
    <property type="entry name" value="Fur_like"/>
    <property type="match status" value="1"/>
</dbReference>
<comment type="similarity">
    <text evidence="1">Belongs to the Fur family.</text>
</comment>
<dbReference type="InterPro" id="IPR002481">
    <property type="entry name" value="FUR"/>
</dbReference>
<keyword evidence="3" id="KW-1185">Reference proteome</keyword>
<evidence type="ECO:0000313" key="3">
    <source>
        <dbReference type="Proteomes" id="UP001575181"/>
    </source>
</evidence>
<keyword evidence="1" id="KW-0678">Repressor</keyword>
<dbReference type="RefSeq" id="WP_373655262.1">
    <property type="nucleotide sequence ID" value="NZ_JBGUAW010000004.1"/>
</dbReference>
<dbReference type="PANTHER" id="PTHR33202">
    <property type="entry name" value="ZINC UPTAKE REGULATION PROTEIN"/>
    <property type="match status" value="1"/>
</dbReference>
<comment type="subunit">
    <text evidence="1">Homodimer.</text>
</comment>
<keyword evidence="1" id="KW-0805">Transcription regulation</keyword>
<evidence type="ECO:0000256" key="1">
    <source>
        <dbReference type="RuleBase" id="RU364037"/>
    </source>
</evidence>
<organism evidence="2 3">
    <name type="scientific">Thiohalorhabdus methylotrophus</name>
    <dbReference type="NCBI Taxonomy" id="3242694"/>
    <lineage>
        <taxon>Bacteria</taxon>
        <taxon>Pseudomonadati</taxon>
        <taxon>Pseudomonadota</taxon>
        <taxon>Gammaproteobacteria</taxon>
        <taxon>Thiohalorhabdales</taxon>
        <taxon>Thiohalorhabdaceae</taxon>
        <taxon>Thiohalorhabdus</taxon>
    </lineage>
</organism>
<dbReference type="SUPFAM" id="SSF46785">
    <property type="entry name" value="Winged helix' DNA-binding domain"/>
    <property type="match status" value="1"/>
</dbReference>